<evidence type="ECO:0000259" key="7">
    <source>
        <dbReference type="Pfam" id="PF13825"/>
    </source>
</evidence>
<name>A0AB38ZJR0_9MONO</name>
<dbReference type="Pfam" id="PF14313">
    <property type="entry name" value="Soyouz_module"/>
    <property type="match status" value="1"/>
</dbReference>
<evidence type="ECO:0000256" key="4">
    <source>
        <dbReference type="ARBA" id="ARBA00022953"/>
    </source>
</evidence>
<keyword evidence="2" id="KW-0691">RNA editing</keyword>
<evidence type="ECO:0000256" key="2">
    <source>
        <dbReference type="ARBA" id="ARBA00022495"/>
    </source>
</evidence>
<dbReference type="EMBL" id="PP272534">
    <property type="protein sequence ID" value="WZI33233.1"/>
    <property type="molecule type" value="Viral_cRNA"/>
</dbReference>
<feature type="region of interest" description="Disordered" evidence="6">
    <location>
        <begin position="57"/>
        <end position="94"/>
    </location>
</feature>
<evidence type="ECO:0000256" key="3">
    <source>
        <dbReference type="ARBA" id="ARBA00022553"/>
    </source>
</evidence>
<dbReference type="InterPro" id="IPR028243">
    <property type="entry name" value="Paramyxo_P/V_N"/>
</dbReference>
<sequence length="586" mass="65372">MSYDDKLKQIDQGLAAIDYINQLRKTEVEKRTYGRSAIGLPKIKDRAQAWELFINSVPEETGHEEGGVQSIDEGAGEGDRSGHGHDENDLDTEVGREFRESTWEDSDDIILEDELVTYIPKHDKGRKAPDGQSNNEASNVKDNLSSRDRKSNGSVVSFTESLPIILEDSADQTGLADDEDTEERLNELARWLEESDVDSSYNIHEQKEQDQNLLLQDQNISTTEGEATESDIPDHNYPRTRPGTPIPKHRQIIRRDQVTDASGPELDPSDHNAPKRLKAITTFIKKIEADAERLTSEPSTAKSKGKQDNVIKKGTERSINCAGTGKELRSENGATQHVLQSDQTKGNKNVPVGHVQPTAMIQNAMELGETELTTNSDNTETFDAYVEQVIANTNETDRFKILYKSQLDILVKLETLEALFSKLSDIDLVQQDMRNRVDSLDRSIGKLGLSISLIEQMISSMRIMIPGTPVVDSKIDKNPTLLPVVGRKGQKVSDIIDIDMTQSSNGPFRVKSNLILEPLDMAKTNASQFITVCDKSTKNALYGLIINRVKDIDIRGALLEKLEESKTDTDIRELHKIIKEVIDGNL</sequence>
<feature type="region of interest" description="Disordered" evidence="6">
    <location>
        <begin position="122"/>
        <end position="155"/>
    </location>
</feature>
<feature type="domain" description="Paramyxovirus structural protein P/V N-terminal" evidence="7">
    <location>
        <begin position="301"/>
        <end position="373"/>
    </location>
</feature>
<protein>
    <recommendedName>
        <fullName evidence="1">Phosphoprotein</fullName>
    </recommendedName>
</protein>
<evidence type="ECO:0000313" key="9">
    <source>
        <dbReference type="EMBL" id="WZI33233.1"/>
    </source>
</evidence>
<organism evidence="9">
    <name type="scientific">Jingmen Crocidura shantungensis henipavirus 1</name>
    <dbReference type="NCBI Taxonomy" id="2928971"/>
    <lineage>
        <taxon>Viruses</taxon>
        <taxon>Riboviria</taxon>
        <taxon>Orthornavirae</taxon>
        <taxon>Negarnaviricota</taxon>
        <taxon>Haploviricotina</taxon>
        <taxon>Monjiviricetes</taxon>
        <taxon>Mononegavirales</taxon>
        <taxon>Paramyxoviridae</taxon>
        <taxon>Orthoparamyxovirinae</taxon>
        <taxon>Parahenipavirus</taxon>
        <taxon>Parahenipavirus jingmenense</taxon>
    </lineage>
</organism>
<feature type="region of interest" description="Disordered" evidence="6">
    <location>
        <begin position="293"/>
        <end position="334"/>
    </location>
</feature>
<dbReference type="InterPro" id="IPR004897">
    <property type="entry name" value="P/V_Pprotein_paramyxoviral"/>
</dbReference>
<accession>A0AB38ZJR0</accession>
<feature type="compositionally biased region" description="Basic and acidic residues" evidence="6">
    <location>
        <begin position="305"/>
        <end position="316"/>
    </location>
</feature>
<feature type="region of interest" description="Disordered" evidence="6">
    <location>
        <begin position="223"/>
        <end position="247"/>
    </location>
</feature>
<keyword evidence="3" id="KW-0597">Phosphoprotein</keyword>
<evidence type="ECO:0000256" key="5">
    <source>
        <dbReference type="ARBA" id="ARBA00060014"/>
    </source>
</evidence>
<evidence type="ECO:0000256" key="1">
    <source>
        <dbReference type="ARBA" id="ARBA00020572"/>
    </source>
</evidence>
<dbReference type="Gene3D" id="6.10.250.2490">
    <property type="match status" value="1"/>
</dbReference>
<proteinExistence type="predicted"/>
<dbReference type="Gene3D" id="1.20.5.110">
    <property type="match status" value="1"/>
</dbReference>
<comment type="function">
    <text evidence="5">Essential cofactor of the RNA polymerase L that plays a central role in the transcription and replication by forming the polymerase complex with RNA polymerase L and recruiting L to the genomic N-RNA template for RNA synthesis. Also plays a central role in the encapsidation of nascent RNA chains by forming the encapsidation complex with the nucleocapsid protein N (N-P complex). Acts as a chaperone for newly synthesized free N protein, so-called N0, allowing encapsidation of nascent RNA chains during replication. The nucleoprotein protein N prevents excessive phosphorylation of P, which leads to down-regulation of viral transcription/ replication. Participates, together with N, in the formation of viral factories (viroplasms), which are large inclusions in the host cytoplasm where replication takes place.</text>
</comment>
<dbReference type="InterPro" id="IPR025909">
    <property type="entry name" value="Soyouz_module"/>
</dbReference>
<feature type="compositionally biased region" description="Polar residues" evidence="6">
    <location>
        <begin position="131"/>
        <end position="143"/>
    </location>
</feature>
<feature type="domain" description="Phosphoprotein P soyouz module" evidence="8">
    <location>
        <begin position="10"/>
        <end position="54"/>
    </location>
</feature>
<keyword evidence="4" id="KW-0693">Viral RNA replication</keyword>
<evidence type="ECO:0000256" key="6">
    <source>
        <dbReference type="SAM" id="MobiDB-lite"/>
    </source>
</evidence>
<reference evidence="9" key="2">
    <citation type="submission" date="2024-01" db="EMBL/GenBank/DDBJ databases">
        <authorList>
            <person name="Zhang X.-A."/>
            <person name="Zhang J.-T."/>
            <person name="Hu Z.-Y."/>
            <person name="Liu W."/>
        </authorList>
    </citation>
    <scope>NUCLEOTIDE SEQUENCE</scope>
    <source>
        <strain evidence="9">Para_6</strain>
    </source>
</reference>
<feature type="compositionally biased region" description="Basic and acidic residues" evidence="6">
    <location>
        <begin position="77"/>
        <end position="94"/>
    </location>
</feature>
<dbReference type="Pfam" id="PF13825">
    <property type="entry name" value="Paramyxo_P_V_N"/>
    <property type="match status" value="1"/>
</dbReference>
<reference evidence="9" key="1">
    <citation type="journal article" date="2024" name="NPJ Biofilms Microbiomes">
        <title>Decoding the RNA viromes in shrew lungs along the eastern coast of China.</title>
        <authorList>
            <person name="Zhang J.T."/>
            <person name="Hu Z.Y."/>
            <person name="Tang F."/>
            <person name="Liu Y.T."/>
            <person name="Tan W.L."/>
            <person name="Ma X.F."/>
            <person name="Zhang Y.F."/>
            <person name="Si G.Q."/>
            <person name="Zhang L."/>
            <person name="Zhang M.Q."/>
            <person name="Peng C."/>
            <person name="Fu B.K."/>
            <person name="Fang L.Q."/>
            <person name="Zhang X.A."/>
            <person name="Liu W."/>
        </authorList>
    </citation>
    <scope>NUCLEOTIDE SEQUENCE</scope>
    <source>
        <strain evidence="9">Para_6</strain>
    </source>
</reference>
<evidence type="ECO:0000259" key="8">
    <source>
        <dbReference type="Pfam" id="PF14313"/>
    </source>
</evidence>
<dbReference type="Pfam" id="PF03210">
    <property type="entry name" value="Paramyx_P_V_C"/>
    <property type="match status" value="1"/>
</dbReference>